<dbReference type="InterPro" id="IPR046461">
    <property type="entry name" value="TerL_ATPase"/>
</dbReference>
<accession>A0AAX1UG36</accession>
<dbReference type="Gene3D" id="3.40.50.300">
    <property type="entry name" value="P-loop containing nucleotide triphosphate hydrolases"/>
    <property type="match status" value="1"/>
</dbReference>
<reference evidence="3 4" key="1">
    <citation type="submission" date="2018-08" db="EMBL/GenBank/DDBJ databases">
        <title>Draft genome sequence of Rhodobacter sphaeroides FY.</title>
        <authorList>
            <person name="Rayyan A."/>
            <person name="Meyer T.E."/>
            <person name="Kyndt J.A."/>
        </authorList>
    </citation>
    <scope>NUCLEOTIDE SEQUENCE [LARGE SCALE GENOMIC DNA]</scope>
    <source>
        <strain evidence="3 4">FY</strain>
    </source>
</reference>
<dbReference type="PANTHER" id="PTHR41287:SF1">
    <property type="entry name" value="PROTEIN YMFN"/>
    <property type="match status" value="1"/>
</dbReference>
<dbReference type="RefSeq" id="WP_119001334.1">
    <property type="nucleotide sequence ID" value="NZ_QWGP01000038.1"/>
</dbReference>
<feature type="domain" description="Terminase large subunit-like ATPase" evidence="1">
    <location>
        <begin position="71"/>
        <end position="230"/>
    </location>
</feature>
<dbReference type="EMBL" id="QWGP01000038">
    <property type="protein sequence ID" value="RHZ91142.1"/>
    <property type="molecule type" value="Genomic_DNA"/>
</dbReference>
<protein>
    <submittedName>
        <fullName evidence="3">Terminase large subunit</fullName>
    </submittedName>
</protein>
<dbReference type="PANTHER" id="PTHR41287">
    <property type="match status" value="1"/>
</dbReference>
<evidence type="ECO:0000259" key="2">
    <source>
        <dbReference type="Pfam" id="PF20441"/>
    </source>
</evidence>
<dbReference type="InterPro" id="IPR046462">
    <property type="entry name" value="TerL_nuclease"/>
</dbReference>
<name>A0AAX1UG36_CERSP</name>
<dbReference type="GO" id="GO:0004519">
    <property type="term" value="F:endonuclease activity"/>
    <property type="evidence" value="ECO:0007669"/>
    <property type="project" value="InterPro"/>
</dbReference>
<dbReference type="InterPro" id="IPR027417">
    <property type="entry name" value="P-loop_NTPase"/>
</dbReference>
<comment type="caution">
    <text evidence="3">The sequence shown here is derived from an EMBL/GenBank/DDBJ whole genome shotgun (WGS) entry which is preliminary data.</text>
</comment>
<organism evidence="3 4">
    <name type="scientific">Cereibacter sphaeroides</name>
    <name type="common">Rhodobacter sphaeroides</name>
    <dbReference type="NCBI Taxonomy" id="1063"/>
    <lineage>
        <taxon>Bacteria</taxon>
        <taxon>Pseudomonadati</taxon>
        <taxon>Pseudomonadota</taxon>
        <taxon>Alphaproteobacteria</taxon>
        <taxon>Rhodobacterales</taxon>
        <taxon>Paracoccaceae</taxon>
        <taxon>Cereibacter</taxon>
    </lineage>
</organism>
<dbReference type="Pfam" id="PF20441">
    <property type="entry name" value="TerL_nuclease"/>
    <property type="match status" value="1"/>
</dbReference>
<dbReference type="InterPro" id="IPR005021">
    <property type="entry name" value="Terminase_largesu-like"/>
</dbReference>
<sequence>MIHANDWSTACPDWAERLAAGRSLIPDLPLFRPVADKALRIFKSLRVPDMIGTPTLGEVCEEWIFDLVRAIFGAYDPETRRRMIRQFFVMIPKKNGKSSISAAIIVTAVILNERPLAEAILIAETQKIADIAFRQAAGIIRLDPRLDKEKGGIFDVKDHSKTIVHMNTGAVIRILSADGDVITGSKAAYILVDETHVLGHKSKADAIYLELEGGLAARPEGFLLEITTQSKVQPHGEFKRRLKLARDVRDGKVSLPILPVLYEMPAKMQAAKAWMDDSTWGLVNPNLERSVSIDFLREKFVEAQEGGDDKLALFASQHLNVEMGIGLHSDRWVGADYWLKNAEPGLTYAQLLDQCEVVIFGGDVGGADDLFGLTAIGRHRETKIWLTRSWAWCVRDVLKNRKEIAPRLEELERAGDLRITDGAAEHVEEAVAIICEARDAGRLPDGVCIGLDPYGVAALVDALEAEGFDPSTRIAPIGQGYKLNGAVKGLERRLLDGRIRHAGQPMMTWCVGNAKAEQRGNNVYITKEAAGVAKIDPLIALFTGAVLMDTNPQAPASLDDFLSDPVMVI</sequence>
<dbReference type="Pfam" id="PF03354">
    <property type="entry name" value="TerL_ATPase"/>
    <property type="match status" value="1"/>
</dbReference>
<proteinExistence type="predicted"/>
<dbReference type="AlphaFoldDB" id="A0AAX1UG36"/>
<dbReference type="Proteomes" id="UP000266305">
    <property type="component" value="Unassembled WGS sequence"/>
</dbReference>
<evidence type="ECO:0000313" key="3">
    <source>
        <dbReference type="EMBL" id="RHZ91142.1"/>
    </source>
</evidence>
<evidence type="ECO:0000259" key="1">
    <source>
        <dbReference type="Pfam" id="PF03354"/>
    </source>
</evidence>
<evidence type="ECO:0000313" key="4">
    <source>
        <dbReference type="Proteomes" id="UP000266305"/>
    </source>
</evidence>
<gene>
    <name evidence="3" type="ORF">D1114_20945</name>
</gene>
<feature type="domain" description="Terminase large subunit-like endonuclease" evidence="2">
    <location>
        <begin position="266"/>
        <end position="543"/>
    </location>
</feature>